<proteinExistence type="predicted"/>
<dbReference type="EMBL" id="AP024086">
    <property type="protein sequence ID" value="BCL63073.1"/>
    <property type="molecule type" value="Genomic_DNA"/>
</dbReference>
<feature type="domain" description="RNA polymerase sigma factor 70 region 4 type 2" evidence="6">
    <location>
        <begin position="124"/>
        <end position="175"/>
    </location>
</feature>
<dbReference type="InterPro" id="IPR013249">
    <property type="entry name" value="RNA_pol_sigma70_r4_t2"/>
</dbReference>
<keyword evidence="8" id="KW-1185">Reference proteome</keyword>
<keyword evidence="1" id="KW-0805">Transcription regulation</keyword>
<dbReference type="KEGG" id="dbk:DGMP_37660"/>
<accession>A0A8D5FKJ6</accession>
<keyword evidence="2" id="KW-0731">Sigma factor</keyword>
<dbReference type="GO" id="GO:0006352">
    <property type="term" value="P:DNA-templated transcription initiation"/>
    <property type="evidence" value="ECO:0007669"/>
    <property type="project" value="InterPro"/>
</dbReference>
<dbReference type="PANTHER" id="PTHR43133:SF8">
    <property type="entry name" value="RNA POLYMERASE SIGMA FACTOR HI_1459-RELATED"/>
    <property type="match status" value="1"/>
</dbReference>
<evidence type="ECO:0000256" key="2">
    <source>
        <dbReference type="ARBA" id="ARBA00023082"/>
    </source>
</evidence>
<dbReference type="RefSeq" id="WP_228855363.1">
    <property type="nucleotide sequence ID" value="NZ_AP024086.1"/>
</dbReference>
<protein>
    <submittedName>
        <fullName evidence="7">DNA-directed RNA polymerase sigma-70 factor</fullName>
    </submittedName>
</protein>
<dbReference type="Pfam" id="PF04542">
    <property type="entry name" value="Sigma70_r2"/>
    <property type="match status" value="1"/>
</dbReference>
<evidence type="ECO:0000313" key="7">
    <source>
        <dbReference type="EMBL" id="BCL63073.1"/>
    </source>
</evidence>
<evidence type="ECO:0000313" key="8">
    <source>
        <dbReference type="Proteomes" id="UP000826725"/>
    </source>
</evidence>
<keyword evidence="3" id="KW-0238">DNA-binding</keyword>
<dbReference type="GO" id="GO:0016987">
    <property type="term" value="F:sigma factor activity"/>
    <property type="evidence" value="ECO:0007669"/>
    <property type="project" value="UniProtKB-KW"/>
</dbReference>
<sequence length="186" mass="22501">MNSENDQELVKRILDGETHVFSILVRRYERPVYNMMFRYCRDRQEAADLTQDVFLRTYERLDSFDRRRKFFSWLYTLAINRARDWHRRSRRIRSGLNELQWSIPDVENSSRQEKKFLEKEEAAALYSALETLPDETRELVLMRYQYDLSIRELSTIFGLSESAVKMRIARALQKLRGEFAEERNEV</sequence>
<evidence type="ECO:0000256" key="3">
    <source>
        <dbReference type="ARBA" id="ARBA00023125"/>
    </source>
</evidence>
<evidence type="ECO:0000259" key="6">
    <source>
        <dbReference type="Pfam" id="PF08281"/>
    </source>
</evidence>
<organism evidence="7 8">
    <name type="scientific">Desulfomarina profundi</name>
    <dbReference type="NCBI Taxonomy" id="2772557"/>
    <lineage>
        <taxon>Bacteria</taxon>
        <taxon>Pseudomonadati</taxon>
        <taxon>Thermodesulfobacteriota</taxon>
        <taxon>Desulfobulbia</taxon>
        <taxon>Desulfobulbales</taxon>
        <taxon>Desulfobulbaceae</taxon>
        <taxon>Desulfomarina</taxon>
    </lineage>
</organism>
<dbReference type="GO" id="GO:0003677">
    <property type="term" value="F:DNA binding"/>
    <property type="evidence" value="ECO:0007669"/>
    <property type="project" value="UniProtKB-KW"/>
</dbReference>
<evidence type="ECO:0000256" key="4">
    <source>
        <dbReference type="ARBA" id="ARBA00023163"/>
    </source>
</evidence>
<dbReference type="AlphaFoldDB" id="A0A8D5FKJ6"/>
<feature type="domain" description="RNA polymerase sigma-70 region 2" evidence="5">
    <location>
        <begin position="24"/>
        <end position="91"/>
    </location>
</feature>
<keyword evidence="7" id="KW-0240">DNA-directed RNA polymerase</keyword>
<dbReference type="GO" id="GO:0000428">
    <property type="term" value="C:DNA-directed RNA polymerase complex"/>
    <property type="evidence" value="ECO:0007669"/>
    <property type="project" value="UniProtKB-KW"/>
</dbReference>
<evidence type="ECO:0000256" key="1">
    <source>
        <dbReference type="ARBA" id="ARBA00023015"/>
    </source>
</evidence>
<dbReference type="InterPro" id="IPR039425">
    <property type="entry name" value="RNA_pol_sigma-70-like"/>
</dbReference>
<name>A0A8D5FKJ6_9BACT</name>
<dbReference type="Proteomes" id="UP000826725">
    <property type="component" value="Chromosome"/>
</dbReference>
<dbReference type="InterPro" id="IPR014284">
    <property type="entry name" value="RNA_pol_sigma-70_dom"/>
</dbReference>
<dbReference type="InterPro" id="IPR007627">
    <property type="entry name" value="RNA_pol_sigma70_r2"/>
</dbReference>
<keyword evidence="4" id="KW-0804">Transcription</keyword>
<gene>
    <name evidence="7" type="ORF">DGMP_37660</name>
</gene>
<reference evidence="7" key="1">
    <citation type="submission" date="2020-09" db="EMBL/GenBank/DDBJ databases">
        <title>Desulfogranum mesoprofundum gen. nov., sp. nov., a novel mesophilic, sulfate-reducing chemolithoautotroph isolated from a deep-sea hydrothermal vent chimney in the Suiyo Seamount.</title>
        <authorList>
            <person name="Hashimoto Y."/>
            <person name="Nakagawa S."/>
        </authorList>
    </citation>
    <scope>NUCLEOTIDE SEQUENCE</scope>
    <source>
        <strain evidence="7">KT2</strain>
    </source>
</reference>
<dbReference type="NCBIfam" id="TIGR02937">
    <property type="entry name" value="sigma70-ECF"/>
    <property type="match status" value="1"/>
</dbReference>
<dbReference type="PANTHER" id="PTHR43133">
    <property type="entry name" value="RNA POLYMERASE ECF-TYPE SIGMA FACTO"/>
    <property type="match status" value="1"/>
</dbReference>
<dbReference type="Pfam" id="PF08281">
    <property type="entry name" value="Sigma70_r4_2"/>
    <property type="match status" value="1"/>
</dbReference>
<dbReference type="CDD" id="cd06171">
    <property type="entry name" value="Sigma70_r4"/>
    <property type="match status" value="1"/>
</dbReference>
<evidence type="ECO:0000259" key="5">
    <source>
        <dbReference type="Pfam" id="PF04542"/>
    </source>
</evidence>